<feature type="transmembrane region" description="Helical" evidence="1">
    <location>
        <begin position="20"/>
        <end position="47"/>
    </location>
</feature>
<proteinExistence type="predicted"/>
<dbReference type="EMBL" id="CAJJDO010000101">
    <property type="protein sequence ID" value="CAD8192443.1"/>
    <property type="molecule type" value="Genomic_DNA"/>
</dbReference>
<organism evidence="2 3">
    <name type="scientific">Paramecium pentaurelia</name>
    <dbReference type="NCBI Taxonomy" id="43138"/>
    <lineage>
        <taxon>Eukaryota</taxon>
        <taxon>Sar</taxon>
        <taxon>Alveolata</taxon>
        <taxon>Ciliophora</taxon>
        <taxon>Intramacronucleata</taxon>
        <taxon>Oligohymenophorea</taxon>
        <taxon>Peniculida</taxon>
        <taxon>Parameciidae</taxon>
        <taxon>Paramecium</taxon>
    </lineage>
</organism>
<evidence type="ECO:0000256" key="1">
    <source>
        <dbReference type="SAM" id="Phobius"/>
    </source>
</evidence>
<reference evidence="2" key="1">
    <citation type="submission" date="2021-01" db="EMBL/GenBank/DDBJ databases">
        <authorList>
            <consortium name="Genoscope - CEA"/>
            <person name="William W."/>
        </authorList>
    </citation>
    <scope>NUCLEOTIDE SEQUENCE</scope>
</reference>
<keyword evidence="3" id="KW-1185">Reference proteome</keyword>
<accession>A0A8S1WRU6</accession>
<feature type="transmembrane region" description="Helical" evidence="1">
    <location>
        <begin position="390"/>
        <end position="409"/>
    </location>
</feature>
<feature type="transmembrane region" description="Helical" evidence="1">
    <location>
        <begin position="110"/>
        <end position="133"/>
    </location>
</feature>
<evidence type="ECO:0000313" key="3">
    <source>
        <dbReference type="Proteomes" id="UP000689195"/>
    </source>
</evidence>
<keyword evidence="1" id="KW-0812">Transmembrane</keyword>
<dbReference type="AlphaFoldDB" id="A0A8S1WRU6"/>
<feature type="transmembrane region" description="Helical" evidence="1">
    <location>
        <begin position="54"/>
        <end position="73"/>
    </location>
</feature>
<protein>
    <recommendedName>
        <fullName evidence="4">Transmembrane protein</fullName>
    </recommendedName>
</protein>
<evidence type="ECO:0008006" key="4">
    <source>
        <dbReference type="Google" id="ProtNLM"/>
    </source>
</evidence>
<comment type="caution">
    <text evidence="2">The sequence shown here is derived from an EMBL/GenBank/DDBJ whole genome shotgun (WGS) entry which is preliminary data.</text>
</comment>
<sequence length="436" mass="51923">MIPQFPQFLLLNTNLFSKNYLIIFKYFQVLVIFKICVLIIIYLPLIVVFQISMIVLKVVVVVLKVNVGFAKMVENIKIVQEYLFQFMEIQEQPVMNNVTMEIKCLMMDVIYVYILVQKISFYVNLEFVIYAILHLDYQLINKFLQELMMTKMLKTLFKLKFFEMIYDYAQKSAKFEYLLSYLSANDRIIIRNSGRKQRRRGRRKKKSMRILLLSACLIVYIVKISILVYNVNEFLNQKINNTCQFVVMMLLFKDMRIVKMEIMIHTMDVINVNFNVHLDAQVVNKAIFVENVIIQLFQIMILDNVKKKIFTILINLLRRIIQTQIVYQEYKIQFQMIINVEMVYLITIMNYVMMGIMLEMMDAQVCVQLKITGTVKINSIKVYAFPKHNFYQHIQIIQILINMLNYLLVIKQKLCNLMLILLIALISNYRPKITVF</sequence>
<keyword evidence="1" id="KW-0472">Membrane</keyword>
<evidence type="ECO:0000313" key="2">
    <source>
        <dbReference type="EMBL" id="CAD8192443.1"/>
    </source>
</evidence>
<gene>
    <name evidence="2" type="ORF">PPENT_87.1.T1010160</name>
</gene>
<feature type="transmembrane region" description="Helical" evidence="1">
    <location>
        <begin position="337"/>
        <end position="358"/>
    </location>
</feature>
<dbReference type="Proteomes" id="UP000689195">
    <property type="component" value="Unassembled WGS sequence"/>
</dbReference>
<name>A0A8S1WRU6_9CILI</name>
<keyword evidence="1" id="KW-1133">Transmembrane helix</keyword>
<feature type="transmembrane region" description="Helical" evidence="1">
    <location>
        <begin position="208"/>
        <end position="229"/>
    </location>
</feature>